<proteinExistence type="predicted"/>
<dbReference type="OrthoDB" id="1263307at2759"/>
<dbReference type="PANTHER" id="PTHR37017:SF8">
    <property type="entry name" value="AB HYDROLASE-1 DOMAIN-CONTAINING PROTEIN"/>
    <property type="match status" value="1"/>
</dbReference>
<dbReference type="InterPro" id="IPR029058">
    <property type="entry name" value="AB_hydrolase_fold"/>
</dbReference>
<reference evidence="2" key="1">
    <citation type="journal article" date="2020" name="Stud. Mycol.">
        <title>101 Dothideomycetes genomes: a test case for predicting lifestyles and emergence of pathogens.</title>
        <authorList>
            <person name="Haridas S."/>
            <person name="Albert R."/>
            <person name="Binder M."/>
            <person name="Bloem J."/>
            <person name="Labutti K."/>
            <person name="Salamov A."/>
            <person name="Andreopoulos B."/>
            <person name="Baker S."/>
            <person name="Barry K."/>
            <person name="Bills G."/>
            <person name="Bluhm B."/>
            <person name="Cannon C."/>
            <person name="Castanera R."/>
            <person name="Culley D."/>
            <person name="Daum C."/>
            <person name="Ezra D."/>
            <person name="Gonzalez J."/>
            <person name="Henrissat B."/>
            <person name="Kuo A."/>
            <person name="Liang C."/>
            <person name="Lipzen A."/>
            <person name="Lutzoni F."/>
            <person name="Magnuson J."/>
            <person name="Mondo S."/>
            <person name="Nolan M."/>
            <person name="Ohm R."/>
            <person name="Pangilinan J."/>
            <person name="Park H.-J."/>
            <person name="Ramirez L."/>
            <person name="Alfaro M."/>
            <person name="Sun H."/>
            <person name="Tritt A."/>
            <person name="Yoshinaga Y."/>
            <person name="Zwiers L.-H."/>
            <person name="Turgeon B."/>
            <person name="Goodwin S."/>
            <person name="Spatafora J."/>
            <person name="Crous P."/>
            <person name="Grigoriev I."/>
        </authorList>
    </citation>
    <scope>NUCLEOTIDE SEQUENCE</scope>
    <source>
        <strain evidence="2">Tuck. ex Michener</strain>
    </source>
</reference>
<dbReference type="GO" id="GO:0016787">
    <property type="term" value="F:hydrolase activity"/>
    <property type="evidence" value="ECO:0007669"/>
    <property type="project" value="UniProtKB-KW"/>
</dbReference>
<dbReference type="Pfam" id="PF12697">
    <property type="entry name" value="Abhydrolase_6"/>
    <property type="match status" value="1"/>
</dbReference>
<dbReference type="InterPro" id="IPR000073">
    <property type="entry name" value="AB_hydrolase_1"/>
</dbReference>
<evidence type="ECO:0000259" key="1">
    <source>
        <dbReference type="Pfam" id="PF12697"/>
    </source>
</evidence>
<evidence type="ECO:0000313" key="3">
    <source>
        <dbReference type="Proteomes" id="UP000800092"/>
    </source>
</evidence>
<dbReference type="InterPro" id="IPR052897">
    <property type="entry name" value="Sec-Metab_Biosynth_Hydrolase"/>
</dbReference>
<name>A0A6A6HP42_VIRVR</name>
<feature type="domain" description="AB hydrolase-1" evidence="1">
    <location>
        <begin position="50"/>
        <end position="240"/>
    </location>
</feature>
<keyword evidence="2" id="KW-0378">Hydrolase</keyword>
<gene>
    <name evidence="2" type="ORF">EV356DRAFT_103871</name>
</gene>
<dbReference type="EMBL" id="ML991772">
    <property type="protein sequence ID" value="KAF2239568.1"/>
    <property type="molecule type" value="Genomic_DNA"/>
</dbReference>
<evidence type="ECO:0000313" key="2">
    <source>
        <dbReference type="EMBL" id="KAF2239568.1"/>
    </source>
</evidence>
<dbReference type="PANTHER" id="PTHR37017">
    <property type="entry name" value="AB HYDROLASE-1 DOMAIN-CONTAINING PROTEIN-RELATED"/>
    <property type="match status" value="1"/>
</dbReference>
<dbReference type="AlphaFoldDB" id="A0A6A6HP42"/>
<keyword evidence="3" id="KW-1185">Reference proteome</keyword>
<dbReference type="Proteomes" id="UP000800092">
    <property type="component" value="Unassembled WGS sequence"/>
</dbReference>
<organism evidence="2 3">
    <name type="scientific">Viridothelium virens</name>
    <name type="common">Speckled blister lichen</name>
    <name type="synonym">Trypethelium virens</name>
    <dbReference type="NCBI Taxonomy" id="1048519"/>
    <lineage>
        <taxon>Eukaryota</taxon>
        <taxon>Fungi</taxon>
        <taxon>Dikarya</taxon>
        <taxon>Ascomycota</taxon>
        <taxon>Pezizomycotina</taxon>
        <taxon>Dothideomycetes</taxon>
        <taxon>Dothideomycetes incertae sedis</taxon>
        <taxon>Trypetheliales</taxon>
        <taxon>Trypetheliaceae</taxon>
        <taxon>Viridothelium</taxon>
    </lineage>
</organism>
<dbReference type="SUPFAM" id="SSF53474">
    <property type="entry name" value="alpha/beta-Hydrolases"/>
    <property type="match status" value="1"/>
</dbReference>
<accession>A0A6A6HP42</accession>
<protein>
    <submittedName>
        <fullName evidence="2">Alpha/beta-hydrolase</fullName>
    </submittedName>
</protein>
<dbReference type="Gene3D" id="3.40.50.1820">
    <property type="entry name" value="alpha/beta hydrolase"/>
    <property type="match status" value="1"/>
</dbReference>
<sequence length="252" mass="27680">MAGSKPTFVVFPGSFHLDDCLQPMISELKAQGYEAKSATLSTTDSKDGTIEDDVNLMRSILMPLIDQGREVVLVLHSYAGFPGSVAIRGLSKSEAQAKGSGGGLIGIVYMCAFIPHEGVSLLDALEGKWLEWLKPDNGMLWANTPEKVFYQDCPSNITTEATAKLKGHSLVCLTEKEPPVYYNKKQFDGRRAYIRCTEDAALLPARQDALMEESGVKWIVKEVAAGHSPFFNKPKVLVQALHELVDEFERAS</sequence>